<dbReference type="AlphaFoldDB" id="A0A6N8DKS5"/>
<accession>A0A6N8DKS5</accession>
<evidence type="ECO:0000313" key="10">
    <source>
        <dbReference type="EMBL" id="MTV29803.1"/>
    </source>
</evidence>
<dbReference type="PRINTS" id="PR00344">
    <property type="entry name" value="BCTRLSENSOR"/>
</dbReference>
<comment type="caution">
    <text evidence="10">The sequence shown here is derived from an EMBL/GenBank/DDBJ whole genome shotgun (WGS) entry which is preliminary data.</text>
</comment>
<gene>
    <name evidence="10" type="ORF">GJ654_02205</name>
</gene>
<dbReference type="SMART" id="SM00387">
    <property type="entry name" value="HATPase_c"/>
    <property type="match status" value="1"/>
</dbReference>
<evidence type="ECO:0000256" key="1">
    <source>
        <dbReference type="ARBA" id="ARBA00000085"/>
    </source>
</evidence>
<dbReference type="InterPro" id="IPR004358">
    <property type="entry name" value="Sig_transdc_His_kin-like_C"/>
</dbReference>
<organism evidence="10 11">
    <name type="scientific">Rhodoblastus acidophilus</name>
    <name type="common">Rhodopseudomonas acidophila</name>
    <dbReference type="NCBI Taxonomy" id="1074"/>
    <lineage>
        <taxon>Bacteria</taxon>
        <taxon>Pseudomonadati</taxon>
        <taxon>Pseudomonadota</taxon>
        <taxon>Alphaproteobacteria</taxon>
        <taxon>Hyphomicrobiales</taxon>
        <taxon>Rhodoblastaceae</taxon>
        <taxon>Rhodoblastus</taxon>
    </lineage>
</organism>
<dbReference type="InterPro" id="IPR005467">
    <property type="entry name" value="His_kinase_dom"/>
</dbReference>
<evidence type="ECO:0000256" key="2">
    <source>
        <dbReference type="ARBA" id="ARBA00012438"/>
    </source>
</evidence>
<dbReference type="InterPro" id="IPR003594">
    <property type="entry name" value="HATPase_dom"/>
</dbReference>
<keyword evidence="7" id="KW-0067">ATP-binding</keyword>
<dbReference type="Gene3D" id="1.10.1240.30">
    <property type="entry name" value="KaiA/RbsU domain"/>
    <property type="match status" value="1"/>
</dbReference>
<dbReference type="SUPFAM" id="SSF47384">
    <property type="entry name" value="Homodimeric domain of signal transducing histidine kinase"/>
    <property type="match status" value="1"/>
</dbReference>
<dbReference type="Gene3D" id="3.30.565.10">
    <property type="entry name" value="Histidine kinase-like ATPase, C-terminal domain"/>
    <property type="match status" value="1"/>
</dbReference>
<dbReference type="PANTHER" id="PTHR43065">
    <property type="entry name" value="SENSOR HISTIDINE KINASE"/>
    <property type="match status" value="1"/>
</dbReference>
<dbReference type="Proteomes" id="UP000439113">
    <property type="component" value="Unassembled WGS sequence"/>
</dbReference>
<dbReference type="Pfam" id="PF02518">
    <property type="entry name" value="HATPase_c"/>
    <property type="match status" value="1"/>
</dbReference>
<dbReference type="InterPro" id="IPR036097">
    <property type="entry name" value="HisK_dim/P_sf"/>
</dbReference>
<keyword evidence="3" id="KW-0597">Phosphoprotein</keyword>
<evidence type="ECO:0000256" key="8">
    <source>
        <dbReference type="ARBA" id="ARBA00023012"/>
    </source>
</evidence>
<dbReference type="SMART" id="SM00388">
    <property type="entry name" value="HisKA"/>
    <property type="match status" value="1"/>
</dbReference>
<dbReference type="InterPro" id="IPR003661">
    <property type="entry name" value="HisK_dim/P_dom"/>
</dbReference>
<dbReference type="RefSeq" id="WP_155444447.1">
    <property type="nucleotide sequence ID" value="NZ_JAOQNR010000001.1"/>
</dbReference>
<dbReference type="GO" id="GO:0005524">
    <property type="term" value="F:ATP binding"/>
    <property type="evidence" value="ECO:0007669"/>
    <property type="project" value="UniProtKB-KW"/>
</dbReference>
<comment type="catalytic activity">
    <reaction evidence="1">
        <text>ATP + protein L-histidine = ADP + protein N-phospho-L-histidine.</text>
        <dbReference type="EC" id="2.7.13.3"/>
    </reaction>
</comment>
<dbReference type="EMBL" id="WNKS01000001">
    <property type="protein sequence ID" value="MTV29803.1"/>
    <property type="molecule type" value="Genomic_DNA"/>
</dbReference>
<dbReference type="EC" id="2.7.13.3" evidence="2"/>
<evidence type="ECO:0000256" key="4">
    <source>
        <dbReference type="ARBA" id="ARBA00022679"/>
    </source>
</evidence>
<evidence type="ECO:0000256" key="3">
    <source>
        <dbReference type="ARBA" id="ARBA00022553"/>
    </source>
</evidence>
<keyword evidence="4" id="KW-0808">Transferase</keyword>
<name>A0A6N8DKS5_RHOAC</name>
<dbReference type="Gene3D" id="1.10.287.130">
    <property type="match status" value="1"/>
</dbReference>
<dbReference type="InterPro" id="IPR017944">
    <property type="entry name" value="KaiA/RbsU_helical_domain_sf"/>
</dbReference>
<dbReference type="PROSITE" id="PS50109">
    <property type="entry name" value="HIS_KIN"/>
    <property type="match status" value="1"/>
</dbReference>
<dbReference type="InterPro" id="IPR036890">
    <property type="entry name" value="HATPase_C_sf"/>
</dbReference>
<keyword evidence="6" id="KW-0418">Kinase</keyword>
<evidence type="ECO:0000259" key="9">
    <source>
        <dbReference type="PROSITE" id="PS50109"/>
    </source>
</evidence>
<feature type="domain" description="Histidine kinase" evidence="9">
    <location>
        <begin position="117"/>
        <end position="342"/>
    </location>
</feature>
<protein>
    <recommendedName>
        <fullName evidence="2">histidine kinase</fullName>
        <ecNumber evidence="2">2.7.13.3</ecNumber>
    </recommendedName>
</protein>
<keyword evidence="5" id="KW-0547">Nucleotide-binding</keyword>
<proteinExistence type="predicted"/>
<evidence type="ECO:0000256" key="7">
    <source>
        <dbReference type="ARBA" id="ARBA00022840"/>
    </source>
</evidence>
<keyword evidence="8" id="KW-0902">Two-component regulatory system</keyword>
<dbReference type="PANTHER" id="PTHR43065:SF46">
    <property type="entry name" value="C4-DICARBOXYLATE TRANSPORT SENSOR PROTEIN DCTB"/>
    <property type="match status" value="1"/>
</dbReference>
<dbReference type="GO" id="GO:0000155">
    <property type="term" value="F:phosphorelay sensor kinase activity"/>
    <property type="evidence" value="ECO:0007669"/>
    <property type="project" value="InterPro"/>
</dbReference>
<evidence type="ECO:0000256" key="6">
    <source>
        <dbReference type="ARBA" id="ARBA00022777"/>
    </source>
</evidence>
<reference evidence="10 11" key="1">
    <citation type="submission" date="2019-11" db="EMBL/GenBank/DDBJ databases">
        <title>Whole-genome sequence of a Rhodoblastus acidophilus DSM 142.</title>
        <authorList>
            <person name="Kyndt J.A."/>
            <person name="Meyer T.E."/>
        </authorList>
    </citation>
    <scope>NUCLEOTIDE SEQUENCE [LARGE SCALE GENOMIC DNA]</scope>
    <source>
        <strain evidence="10 11">DSM 142</strain>
    </source>
</reference>
<evidence type="ECO:0000256" key="5">
    <source>
        <dbReference type="ARBA" id="ARBA00022741"/>
    </source>
</evidence>
<dbReference type="OrthoDB" id="9805722at2"/>
<sequence length="350" mass="37619">MKPLRTQYVSCVGAYVATGEELFLAEIEDLARDAIDEGKRLEEMADLHEAALLALVENGAACNAETIRRASACHAAFMVSSTVFHQARVDLIHYDSSRAYGERARQRLETLGQLIGGMAHEVSNLLQPVVGLCELSLLDMPDGAPERENLEIVSGCAARASGVLRNLLAYGRYAEPEMKLTAFGAAVRRSLAFVTSVSMLWPALTVSIEDERSRVVMVEEELTQILLNLMQNAQQANAKRIDISVMRTPWRFWVDGADGVDAPAPPIQPALRLAVADNGDGMDGDTLIRASIPFFSGKPPGEGSGMGLAVVGGIVKSFCGQLTIISQPGEGTTVSIYLPIDQVDCAAETV</sequence>
<evidence type="ECO:0000313" key="11">
    <source>
        <dbReference type="Proteomes" id="UP000439113"/>
    </source>
</evidence>
<dbReference type="SUPFAM" id="SSF55874">
    <property type="entry name" value="ATPase domain of HSP90 chaperone/DNA topoisomerase II/histidine kinase"/>
    <property type="match status" value="1"/>
</dbReference>